<feature type="signal peptide" evidence="1">
    <location>
        <begin position="1"/>
        <end position="21"/>
    </location>
</feature>
<reference evidence="3" key="1">
    <citation type="journal article" date="2015" name="Genome Announc.">
        <title>Draft genome sequence of the fungus Penicillium brasilianum MG11.</title>
        <authorList>
            <person name="Horn F."/>
            <person name="Linde J."/>
            <person name="Mattern D.J."/>
            <person name="Walther G."/>
            <person name="Guthke R."/>
            <person name="Brakhage A.A."/>
            <person name="Valiante V."/>
        </authorList>
    </citation>
    <scope>NUCLEOTIDE SEQUENCE [LARGE SCALE GENOMIC DNA]</scope>
    <source>
        <strain evidence="3">MG11</strain>
    </source>
</reference>
<evidence type="ECO:0000313" key="2">
    <source>
        <dbReference type="EMBL" id="CEJ60789.1"/>
    </source>
</evidence>
<dbReference type="AlphaFoldDB" id="A0A0F7TVT5"/>
<evidence type="ECO:0000313" key="3">
    <source>
        <dbReference type="Proteomes" id="UP000042958"/>
    </source>
</evidence>
<dbReference type="PANTHER" id="PTHR38049:SF2">
    <property type="entry name" value="RICIN B LECTIN DOMAIN-CONTAINING PROTEIN"/>
    <property type="match status" value="1"/>
</dbReference>
<sequence>MVLGIAMMAAMLPTMIGLNEATQGARDQDENRRNTNRKQRCHLVATCSLDQGTPELRSQVHNAQVQVGLDRKLYITKQPSSTMVPFNGGFFTHPDFKPNNTSGLVTITGEETPTLRWVFLDSKTHEMRWGGRPDTEGHTCGPFDWTKDEQYVTLEGWEGFLAVRLEQDDTREHVDQQLGVVDGREVWRLYFDQNDDGADLPPNAKGLEIQLKRVMADS</sequence>
<keyword evidence="1" id="KW-0732">Signal</keyword>
<dbReference type="Proteomes" id="UP000042958">
    <property type="component" value="Unassembled WGS sequence"/>
</dbReference>
<name>A0A0F7TVT5_PENBI</name>
<dbReference type="OrthoDB" id="3928002at2759"/>
<dbReference type="PANTHER" id="PTHR38049">
    <property type="entry name" value="RICIN B LECTIN DOMAIN-CONTAINING PROTEIN"/>
    <property type="match status" value="1"/>
</dbReference>
<keyword evidence="3" id="KW-1185">Reference proteome</keyword>
<accession>A0A0F7TVT5</accession>
<proteinExistence type="predicted"/>
<gene>
    <name evidence="2" type="ORF">PMG11_09347</name>
</gene>
<dbReference type="EMBL" id="CDHK01000009">
    <property type="protein sequence ID" value="CEJ60789.1"/>
    <property type="molecule type" value="Genomic_DNA"/>
</dbReference>
<feature type="chain" id="PRO_5002522690" evidence="1">
    <location>
        <begin position="22"/>
        <end position="218"/>
    </location>
</feature>
<organism evidence="2 3">
    <name type="scientific">Penicillium brasilianum</name>
    <dbReference type="NCBI Taxonomy" id="104259"/>
    <lineage>
        <taxon>Eukaryota</taxon>
        <taxon>Fungi</taxon>
        <taxon>Dikarya</taxon>
        <taxon>Ascomycota</taxon>
        <taxon>Pezizomycotina</taxon>
        <taxon>Eurotiomycetes</taxon>
        <taxon>Eurotiomycetidae</taxon>
        <taxon>Eurotiales</taxon>
        <taxon>Aspergillaceae</taxon>
        <taxon>Penicillium</taxon>
    </lineage>
</organism>
<protein>
    <submittedName>
        <fullName evidence="2">Uncharacterized protein</fullName>
    </submittedName>
</protein>
<evidence type="ECO:0000256" key="1">
    <source>
        <dbReference type="SAM" id="SignalP"/>
    </source>
</evidence>